<dbReference type="PROSITE" id="PS51782">
    <property type="entry name" value="LYSM"/>
    <property type="match status" value="1"/>
</dbReference>
<comment type="similarity">
    <text evidence="1">Belongs to the transglycosylase family. Rpf subfamily.</text>
</comment>
<reference evidence="5 6" key="4">
    <citation type="journal article" date="2020" name="Sci. Rep.">
        <title>beta-carboline chemical signals induce reveromycin production through a LuxR family regulator in Streptomyces sp. SN-593.</title>
        <authorList>
            <person name="Panthee S."/>
            <person name="Kito N."/>
            <person name="Hayashi T."/>
            <person name="Shimizu T."/>
            <person name="Ishikawa J."/>
            <person name="Hamamoto H."/>
            <person name="Osada H."/>
            <person name="Takahashi S."/>
        </authorList>
    </citation>
    <scope>NUCLEOTIDE SEQUENCE [LARGE SCALE GENOMIC DNA]</scope>
    <source>
        <strain evidence="5 6">SN-593</strain>
    </source>
</reference>
<dbReference type="InterPro" id="IPR010618">
    <property type="entry name" value="RPF"/>
</dbReference>
<name>A0A7U3VME2_9ACTN</name>
<dbReference type="AlphaFoldDB" id="A0A7U3VME2"/>
<dbReference type="Pfam" id="PF01476">
    <property type="entry name" value="LysM"/>
    <property type="match status" value="1"/>
</dbReference>
<dbReference type="GO" id="GO:0016787">
    <property type="term" value="F:hydrolase activity"/>
    <property type="evidence" value="ECO:0007669"/>
    <property type="project" value="UniProtKB-KW"/>
</dbReference>
<dbReference type="InterPro" id="IPR023346">
    <property type="entry name" value="Lysozyme-like_dom_sf"/>
</dbReference>
<reference evidence="5 6" key="3">
    <citation type="journal article" date="2011" name="Nat. Chem. Biol.">
        <title>Reveromycin A biosynthesis uses RevG and RevJ for stereospecific spiroacetal formation.</title>
        <authorList>
            <person name="Takahashi S."/>
            <person name="Toyoda A."/>
            <person name="Sekiyama Y."/>
            <person name="Takagi H."/>
            <person name="Nogawa T."/>
            <person name="Uramoto M."/>
            <person name="Suzuki R."/>
            <person name="Koshino H."/>
            <person name="Kumano T."/>
            <person name="Panthee S."/>
            <person name="Dairi T."/>
            <person name="Ishikawa J."/>
            <person name="Ikeda H."/>
            <person name="Sakaki Y."/>
            <person name="Osada H."/>
        </authorList>
    </citation>
    <scope>NUCLEOTIDE SEQUENCE [LARGE SCALE GENOMIC DNA]</scope>
    <source>
        <strain evidence="5 6">SN-593</strain>
    </source>
</reference>
<proteinExistence type="inferred from homology"/>
<dbReference type="KEGG" id="arev:RVR_1804"/>
<organism evidence="5 6">
    <name type="scientific">Actinacidiphila reveromycinica</name>
    <dbReference type="NCBI Taxonomy" id="659352"/>
    <lineage>
        <taxon>Bacteria</taxon>
        <taxon>Bacillati</taxon>
        <taxon>Actinomycetota</taxon>
        <taxon>Actinomycetes</taxon>
        <taxon>Kitasatosporales</taxon>
        <taxon>Streptomycetaceae</taxon>
        <taxon>Actinacidiphila</taxon>
    </lineage>
</organism>
<dbReference type="InterPro" id="IPR036779">
    <property type="entry name" value="LysM_dom_sf"/>
</dbReference>
<dbReference type="Gene3D" id="1.10.530.10">
    <property type="match status" value="1"/>
</dbReference>
<dbReference type="EMBL" id="AP018365">
    <property type="protein sequence ID" value="BBA96484.1"/>
    <property type="molecule type" value="Genomic_DNA"/>
</dbReference>
<dbReference type="CDD" id="cd00118">
    <property type="entry name" value="LysM"/>
    <property type="match status" value="1"/>
</dbReference>
<dbReference type="SUPFAM" id="SSF54106">
    <property type="entry name" value="LysM domain"/>
    <property type="match status" value="1"/>
</dbReference>
<dbReference type="Pfam" id="PF06737">
    <property type="entry name" value="Transglycosylas"/>
    <property type="match status" value="1"/>
</dbReference>
<reference evidence="5 6" key="2">
    <citation type="journal article" date="2011" name="J. Antibiot.">
        <title>Furaquinocins I and J: novel polyketide isoprenoid hybrid compounds from Streptomyces reveromyceticus SN-593.</title>
        <authorList>
            <person name="Panthee S."/>
            <person name="Takahashi S."/>
            <person name="Takagi H."/>
            <person name="Nogawa T."/>
            <person name="Oowada E."/>
            <person name="Uramoto M."/>
            <person name="Osada H."/>
        </authorList>
    </citation>
    <scope>NUCLEOTIDE SEQUENCE [LARGE SCALE GENOMIC DNA]</scope>
    <source>
        <strain evidence="5 6">SN-593</strain>
    </source>
</reference>
<gene>
    <name evidence="5" type="ORF">RVR_1804</name>
</gene>
<keyword evidence="2" id="KW-0378">Hydrolase</keyword>
<dbReference type="RefSeq" id="WP_272933060.1">
    <property type="nucleotide sequence ID" value="NZ_AP018365.1"/>
</dbReference>
<evidence type="ECO:0000256" key="3">
    <source>
        <dbReference type="SAM" id="MobiDB-lite"/>
    </source>
</evidence>
<feature type="domain" description="LysM" evidence="4">
    <location>
        <begin position="220"/>
        <end position="269"/>
    </location>
</feature>
<evidence type="ECO:0000313" key="5">
    <source>
        <dbReference type="EMBL" id="BBA96484.1"/>
    </source>
</evidence>
<feature type="region of interest" description="Disordered" evidence="3">
    <location>
        <begin position="92"/>
        <end position="128"/>
    </location>
</feature>
<protein>
    <submittedName>
        <fullName evidence="5">Putative peptidoglycan-binding protein</fullName>
    </submittedName>
</protein>
<keyword evidence="6" id="KW-1185">Reference proteome</keyword>
<evidence type="ECO:0000256" key="2">
    <source>
        <dbReference type="ARBA" id="ARBA00022801"/>
    </source>
</evidence>
<dbReference type="SUPFAM" id="SSF53955">
    <property type="entry name" value="Lysozyme-like"/>
    <property type="match status" value="1"/>
</dbReference>
<dbReference type="Proteomes" id="UP000595703">
    <property type="component" value="Chromosome"/>
</dbReference>
<reference evidence="5 6" key="1">
    <citation type="journal article" date="2010" name="J. Bacteriol.">
        <title>Biochemical characterization of a novel indole prenyltransferase from Streptomyces sp. SN-593.</title>
        <authorList>
            <person name="Takahashi S."/>
            <person name="Takagi H."/>
            <person name="Toyoda A."/>
            <person name="Uramoto M."/>
            <person name="Nogawa T."/>
            <person name="Ueki M."/>
            <person name="Sakaki Y."/>
            <person name="Osada H."/>
        </authorList>
    </citation>
    <scope>NUCLEOTIDE SEQUENCE [LARGE SCALE GENOMIC DNA]</scope>
    <source>
        <strain evidence="5 6">SN-593</strain>
    </source>
</reference>
<dbReference type="CDD" id="cd13925">
    <property type="entry name" value="RPF"/>
    <property type="match status" value="1"/>
</dbReference>
<evidence type="ECO:0000256" key="1">
    <source>
        <dbReference type="ARBA" id="ARBA00010830"/>
    </source>
</evidence>
<accession>A0A7U3VME2</accession>
<dbReference type="InterPro" id="IPR018392">
    <property type="entry name" value="LysM"/>
</dbReference>
<sequence length="270" mass="28652">MWGAARLSRHVGGVRRIALARIRGPRAATAAAVLGACALLPLVTQSAVAAPAPAPRKPALHEPLRHASLLPQPAAQRPGAVRKDEVSGLLAPKAAPAAAPVDRSRPADPTAARTAPLAASGPAAAPRAATFTRQRSVWDDLAMCESSGDWQINTGNGYYGGLQFWQPTWEMFGGLKYARRPDLASPQHQIDIAEAVLRVQGWNAWPVCSRRIGRSGFQHLVHTVQPGETLAGIADSYGVDGGWEQVYDLNKSLIGSDPNHLEPGMVLTVN</sequence>
<dbReference type="SMART" id="SM00257">
    <property type="entry name" value="LysM"/>
    <property type="match status" value="1"/>
</dbReference>
<evidence type="ECO:0000313" key="6">
    <source>
        <dbReference type="Proteomes" id="UP000595703"/>
    </source>
</evidence>
<dbReference type="Gene3D" id="3.10.350.10">
    <property type="entry name" value="LysM domain"/>
    <property type="match status" value="1"/>
</dbReference>
<evidence type="ECO:0000259" key="4">
    <source>
        <dbReference type="PROSITE" id="PS51782"/>
    </source>
</evidence>